<evidence type="ECO:0000313" key="2">
    <source>
        <dbReference type="Proteomes" id="UP001375382"/>
    </source>
</evidence>
<sequence length="146" mass="16136">MFSFFKRDSLKKALDACQQQLKSQGLELELTEKQYQMTISISTFNEIEARYKSKGLSQWGGLAWYCSYSIQRALEGQKAGKDMSDTVIELVNKTAGIALLLGNSIPGLKLVQNDMGAIGYAGEIAMEWLDANESPADKELAEIMGN</sequence>
<protein>
    <submittedName>
        <fullName evidence="1">Uncharacterized protein</fullName>
    </submittedName>
</protein>
<reference evidence="1 2" key="1">
    <citation type="journal article" date="2023" name="Ecotoxicol. Environ. Saf.">
        <title>Mercury remediation potential of mercury-resistant strain Rheinheimera metallidurans sp. nov. isolated from a municipal waste dumping site.</title>
        <authorList>
            <person name="Yadav V."/>
            <person name="Manjhi A."/>
            <person name="Vadakedath N."/>
        </authorList>
    </citation>
    <scope>NUCLEOTIDE SEQUENCE [LARGE SCALE GENOMIC DNA]</scope>
    <source>
        <strain evidence="1 2">E-49</strain>
    </source>
</reference>
<dbReference type="RefSeq" id="WP_335737991.1">
    <property type="nucleotide sequence ID" value="NZ_JALAAR010000049.1"/>
</dbReference>
<accession>A0ABU8CC98</accession>
<name>A0ABU8CC98_9GAMM</name>
<evidence type="ECO:0000313" key="1">
    <source>
        <dbReference type="EMBL" id="MEH8019614.1"/>
    </source>
</evidence>
<dbReference type="Proteomes" id="UP001375382">
    <property type="component" value="Unassembled WGS sequence"/>
</dbReference>
<dbReference type="EMBL" id="JALAAR010000049">
    <property type="protein sequence ID" value="MEH8019614.1"/>
    <property type="molecule type" value="Genomic_DNA"/>
</dbReference>
<comment type="caution">
    <text evidence="1">The sequence shown here is derived from an EMBL/GenBank/DDBJ whole genome shotgun (WGS) entry which is preliminary data.</text>
</comment>
<gene>
    <name evidence="1" type="ORF">MN202_20485</name>
</gene>
<proteinExistence type="predicted"/>
<keyword evidence="2" id="KW-1185">Reference proteome</keyword>
<organism evidence="1 2">
    <name type="scientific">Rheinheimera muenzenbergensis</name>
    <dbReference type="NCBI Taxonomy" id="1193628"/>
    <lineage>
        <taxon>Bacteria</taxon>
        <taxon>Pseudomonadati</taxon>
        <taxon>Pseudomonadota</taxon>
        <taxon>Gammaproteobacteria</taxon>
        <taxon>Chromatiales</taxon>
        <taxon>Chromatiaceae</taxon>
        <taxon>Rheinheimera</taxon>
    </lineage>
</organism>